<dbReference type="GO" id="GO:0005886">
    <property type="term" value="C:plasma membrane"/>
    <property type="evidence" value="ECO:0007669"/>
    <property type="project" value="UniProtKB-SubCell"/>
</dbReference>
<feature type="transmembrane region" description="Helical" evidence="7">
    <location>
        <begin position="74"/>
        <end position="107"/>
    </location>
</feature>
<name>A0A1G8B183_9MICO</name>
<dbReference type="GO" id="GO:0055085">
    <property type="term" value="P:transmembrane transport"/>
    <property type="evidence" value="ECO:0007669"/>
    <property type="project" value="InterPro"/>
</dbReference>
<gene>
    <name evidence="9" type="ORF">SAMN04489720_0608</name>
</gene>
<dbReference type="STRING" id="399736.SAMN04489720_0608"/>
<evidence type="ECO:0000313" key="9">
    <source>
        <dbReference type="EMBL" id="SDH26783.1"/>
    </source>
</evidence>
<keyword evidence="2 7" id="KW-0813">Transport</keyword>
<keyword evidence="6 7" id="KW-0472">Membrane</keyword>
<dbReference type="InterPro" id="IPR035906">
    <property type="entry name" value="MetI-like_sf"/>
</dbReference>
<evidence type="ECO:0000313" key="10">
    <source>
        <dbReference type="Proteomes" id="UP000198822"/>
    </source>
</evidence>
<dbReference type="AlphaFoldDB" id="A0A1G8B183"/>
<keyword evidence="4 7" id="KW-0812">Transmembrane</keyword>
<dbReference type="CDD" id="cd06261">
    <property type="entry name" value="TM_PBP2"/>
    <property type="match status" value="1"/>
</dbReference>
<dbReference type="PROSITE" id="PS50928">
    <property type="entry name" value="ABC_TM1"/>
    <property type="match status" value="1"/>
</dbReference>
<feature type="transmembrane region" description="Helical" evidence="7">
    <location>
        <begin position="257"/>
        <end position="278"/>
    </location>
</feature>
<evidence type="ECO:0000256" key="2">
    <source>
        <dbReference type="ARBA" id="ARBA00022448"/>
    </source>
</evidence>
<comment type="subcellular location">
    <subcellularLocation>
        <location evidence="1 7">Cell membrane</location>
        <topology evidence="1 7">Multi-pass membrane protein</topology>
    </subcellularLocation>
</comment>
<organism evidence="9 10">
    <name type="scientific">Agrococcus jejuensis</name>
    <dbReference type="NCBI Taxonomy" id="399736"/>
    <lineage>
        <taxon>Bacteria</taxon>
        <taxon>Bacillati</taxon>
        <taxon>Actinomycetota</taxon>
        <taxon>Actinomycetes</taxon>
        <taxon>Micrococcales</taxon>
        <taxon>Microbacteriaceae</taxon>
        <taxon>Agrococcus</taxon>
    </lineage>
</organism>
<proteinExistence type="inferred from homology"/>
<feature type="transmembrane region" description="Helical" evidence="7">
    <location>
        <begin position="206"/>
        <end position="225"/>
    </location>
</feature>
<keyword evidence="3" id="KW-1003">Cell membrane</keyword>
<keyword evidence="5 7" id="KW-1133">Transmembrane helix</keyword>
<evidence type="ECO:0000256" key="7">
    <source>
        <dbReference type="RuleBase" id="RU363032"/>
    </source>
</evidence>
<feature type="transmembrane region" description="Helical" evidence="7">
    <location>
        <begin position="119"/>
        <end position="138"/>
    </location>
</feature>
<evidence type="ECO:0000256" key="4">
    <source>
        <dbReference type="ARBA" id="ARBA00022692"/>
    </source>
</evidence>
<dbReference type="Gene3D" id="1.10.3720.10">
    <property type="entry name" value="MetI-like"/>
    <property type="match status" value="1"/>
</dbReference>
<dbReference type="Proteomes" id="UP000198822">
    <property type="component" value="Chromosome I"/>
</dbReference>
<protein>
    <submittedName>
        <fullName evidence="9">NitT/TauT family transport system permease protein</fullName>
    </submittedName>
</protein>
<evidence type="ECO:0000256" key="5">
    <source>
        <dbReference type="ARBA" id="ARBA00022989"/>
    </source>
</evidence>
<accession>A0A1G8B183</accession>
<feature type="transmembrane region" description="Helical" evidence="7">
    <location>
        <begin position="150"/>
        <end position="170"/>
    </location>
</feature>
<dbReference type="RefSeq" id="WP_231945141.1">
    <property type="nucleotide sequence ID" value="NZ_LT629695.1"/>
</dbReference>
<evidence type="ECO:0000256" key="3">
    <source>
        <dbReference type="ARBA" id="ARBA00022475"/>
    </source>
</evidence>
<evidence type="ECO:0000259" key="8">
    <source>
        <dbReference type="PROSITE" id="PS50928"/>
    </source>
</evidence>
<comment type="similarity">
    <text evidence="7">Belongs to the binding-protein-dependent transport system permease family.</text>
</comment>
<dbReference type="Pfam" id="PF00528">
    <property type="entry name" value="BPD_transp_1"/>
    <property type="match status" value="1"/>
</dbReference>
<sequence>MIRARRFARSLLLGLVGALALAVLWEAYKALGPAEGWRVGDVSVLPRTTDLAMPHVWDMLGRAFAPVRNGSDELVVQAVLAACLTTAATALVGLLVGALVGFGLALLMQALPIAQAAMLPWLILSQTVPLIALAPIVVSWGGRIDGWERWMSVAVIASYLAFFPVAVGALRGLQSPTAAQVDLLRSQGASWWSTIRFLRLPAAVPYALNALRLGAAAAIVGAVVAEVSTGSRGGIGRLIVEYAQAGSSDPARGWSPIFGAVIMGLAVAGLVALAGLALSRYRRLEAA</sequence>
<dbReference type="SUPFAM" id="SSF161098">
    <property type="entry name" value="MetI-like"/>
    <property type="match status" value="1"/>
</dbReference>
<dbReference type="PANTHER" id="PTHR30151">
    <property type="entry name" value="ALKANE SULFONATE ABC TRANSPORTER-RELATED, MEMBRANE SUBUNIT"/>
    <property type="match status" value="1"/>
</dbReference>
<keyword evidence="10" id="KW-1185">Reference proteome</keyword>
<feature type="domain" description="ABC transmembrane type-1" evidence="8">
    <location>
        <begin position="83"/>
        <end position="275"/>
    </location>
</feature>
<dbReference type="EMBL" id="LT629695">
    <property type="protein sequence ID" value="SDH26783.1"/>
    <property type="molecule type" value="Genomic_DNA"/>
</dbReference>
<evidence type="ECO:0000256" key="6">
    <source>
        <dbReference type="ARBA" id="ARBA00023136"/>
    </source>
</evidence>
<reference evidence="10" key="1">
    <citation type="submission" date="2016-10" db="EMBL/GenBank/DDBJ databases">
        <authorList>
            <person name="Varghese N."/>
            <person name="Submissions S."/>
        </authorList>
    </citation>
    <scope>NUCLEOTIDE SEQUENCE [LARGE SCALE GENOMIC DNA]</scope>
    <source>
        <strain evidence="10">DSM 22002</strain>
    </source>
</reference>
<evidence type="ECO:0000256" key="1">
    <source>
        <dbReference type="ARBA" id="ARBA00004651"/>
    </source>
</evidence>
<dbReference type="InterPro" id="IPR000515">
    <property type="entry name" value="MetI-like"/>
</dbReference>
<dbReference type="PANTHER" id="PTHR30151:SF20">
    <property type="entry name" value="ABC TRANSPORTER PERMEASE PROTEIN HI_0355-RELATED"/>
    <property type="match status" value="1"/>
</dbReference>